<evidence type="ECO:0000313" key="3">
    <source>
        <dbReference type="EMBL" id="RJP19697.1"/>
    </source>
</evidence>
<gene>
    <name evidence="3" type="ORF">C4520_12525</name>
</gene>
<dbReference type="Proteomes" id="UP000265882">
    <property type="component" value="Unassembled WGS sequence"/>
</dbReference>
<sequence length="252" mass="27712">MIPVTLPISLMIFLFLILIGFSLLLFVGSSHVFHLIRSRAPRKRGFEGAQQSLSAPSPAGAAAEVSRVEGYVFPHFLRYHRGHTWVAFKESGEAIVGIDDFAGKLIGSPKIIASPRIGQRLHQEERAWILRRKGKDLEVQAPLDGEVVEVNERIFDNPGLLSKDCYGGGWLAVIKPANLKENMMRLLSGEAARQWLEQSAAEVRATFNRDLGLVYQDGGLPEGGLADYLNPNEWAGLLARLSGCGRMNPPAN</sequence>
<feature type="transmembrane region" description="Helical" evidence="2">
    <location>
        <begin position="12"/>
        <end position="36"/>
    </location>
</feature>
<dbReference type="PANTHER" id="PTHR11715:SF3">
    <property type="entry name" value="GLYCINE CLEAVAGE SYSTEM H PROTEIN-RELATED"/>
    <property type="match status" value="1"/>
</dbReference>
<dbReference type="AlphaFoldDB" id="A0A3A4NGB1"/>
<comment type="caution">
    <text evidence="3">The sequence shown here is derived from an EMBL/GenBank/DDBJ whole genome shotgun (WGS) entry which is preliminary data.</text>
</comment>
<proteinExistence type="predicted"/>
<name>A0A3A4NGB1_ABYX5</name>
<keyword evidence="2" id="KW-0812">Transmembrane</keyword>
<reference evidence="3 4" key="1">
    <citation type="journal article" date="2017" name="ISME J.">
        <title>Energy and carbon metabolisms in a deep terrestrial subsurface fluid microbial community.</title>
        <authorList>
            <person name="Momper L."/>
            <person name="Jungbluth S.P."/>
            <person name="Lee M.D."/>
            <person name="Amend J.P."/>
        </authorList>
    </citation>
    <scope>NUCLEOTIDE SEQUENCE [LARGE SCALE GENOMIC DNA]</scope>
    <source>
        <strain evidence="3">SURF_5</strain>
    </source>
</reference>
<keyword evidence="2" id="KW-0472">Membrane</keyword>
<evidence type="ECO:0000256" key="1">
    <source>
        <dbReference type="ARBA" id="ARBA00022823"/>
    </source>
</evidence>
<evidence type="ECO:0008006" key="5">
    <source>
        <dbReference type="Google" id="ProtNLM"/>
    </source>
</evidence>
<dbReference type="Pfam" id="PF01597">
    <property type="entry name" value="GCV_H"/>
    <property type="match status" value="1"/>
</dbReference>
<evidence type="ECO:0000256" key="2">
    <source>
        <dbReference type="SAM" id="Phobius"/>
    </source>
</evidence>
<dbReference type="InterPro" id="IPR033753">
    <property type="entry name" value="GCV_H/Fam206"/>
</dbReference>
<dbReference type="GO" id="GO:0005960">
    <property type="term" value="C:glycine cleavage complex"/>
    <property type="evidence" value="ECO:0007669"/>
    <property type="project" value="InterPro"/>
</dbReference>
<accession>A0A3A4NGB1</accession>
<dbReference type="Gene3D" id="2.40.50.100">
    <property type="match status" value="1"/>
</dbReference>
<keyword evidence="1" id="KW-0450">Lipoyl</keyword>
<dbReference type="SUPFAM" id="SSF51230">
    <property type="entry name" value="Single hybrid motif"/>
    <property type="match status" value="1"/>
</dbReference>
<evidence type="ECO:0000313" key="4">
    <source>
        <dbReference type="Proteomes" id="UP000265882"/>
    </source>
</evidence>
<dbReference type="GO" id="GO:0005737">
    <property type="term" value="C:cytoplasm"/>
    <property type="evidence" value="ECO:0007669"/>
    <property type="project" value="TreeGrafter"/>
</dbReference>
<organism evidence="3 4">
    <name type="scientific">Abyssobacteria bacterium (strain SURF_5)</name>
    <dbReference type="NCBI Taxonomy" id="2093360"/>
    <lineage>
        <taxon>Bacteria</taxon>
        <taxon>Pseudomonadati</taxon>
        <taxon>Candidatus Hydrogenedentota</taxon>
        <taxon>Candidatus Abyssobacteria</taxon>
    </lineage>
</organism>
<protein>
    <recommendedName>
        <fullName evidence="5">Glycine cleavage system protein H</fullName>
    </recommendedName>
</protein>
<dbReference type="InterPro" id="IPR011053">
    <property type="entry name" value="Single_hybrid_motif"/>
</dbReference>
<dbReference type="PANTHER" id="PTHR11715">
    <property type="entry name" value="GLYCINE CLEAVAGE SYSTEM H PROTEIN"/>
    <property type="match status" value="1"/>
</dbReference>
<dbReference type="GO" id="GO:0019464">
    <property type="term" value="P:glycine decarboxylation via glycine cleavage system"/>
    <property type="evidence" value="ECO:0007669"/>
    <property type="project" value="InterPro"/>
</dbReference>
<dbReference type="InterPro" id="IPR002930">
    <property type="entry name" value="GCV_H"/>
</dbReference>
<dbReference type="EMBL" id="QZKU01000086">
    <property type="protein sequence ID" value="RJP19697.1"/>
    <property type="molecule type" value="Genomic_DNA"/>
</dbReference>
<dbReference type="CDD" id="cd06848">
    <property type="entry name" value="GCS_H"/>
    <property type="match status" value="1"/>
</dbReference>
<keyword evidence="2" id="KW-1133">Transmembrane helix</keyword>
<dbReference type="GO" id="GO:0009249">
    <property type="term" value="P:protein lipoylation"/>
    <property type="evidence" value="ECO:0007669"/>
    <property type="project" value="TreeGrafter"/>
</dbReference>